<feature type="transmembrane region" description="Helical" evidence="1">
    <location>
        <begin position="160"/>
        <end position="179"/>
    </location>
</feature>
<reference evidence="2 3" key="1">
    <citation type="submission" date="2015-07" db="EMBL/GenBank/DDBJ databases">
        <title>The draft genome sequence of Leadbetterella sp. JN14-9.</title>
        <authorList>
            <person name="Liu Y."/>
            <person name="Du J."/>
            <person name="Shao Z."/>
        </authorList>
    </citation>
    <scope>NUCLEOTIDE SEQUENCE [LARGE SCALE GENOMIC DNA]</scope>
    <source>
        <strain evidence="2 3">JN14-9</strain>
    </source>
</reference>
<sequence>MNIDEFKNHWNELNKKLESLQTISVRKEELALQNKTGSRIETLKSENQKLCILFGTEALIILAILTGNPFDFIHAWQFIPLGILGIAIIIALLRSIRTLRSLGHLNSDQNLSSYLKTAIVHFDKVELFNRWFRLSFLAAGICTIFSFIPHLTASREFTSVAPFILFLVAFSWSIYWLIFKSGWIVTNRSAAFENDLKEWEDLRALSA</sequence>
<keyword evidence="1" id="KW-1133">Transmembrane helix</keyword>
<dbReference type="AlphaFoldDB" id="A0A0P7B8S2"/>
<feature type="transmembrane region" description="Helical" evidence="1">
    <location>
        <begin position="131"/>
        <end position="148"/>
    </location>
</feature>
<accession>A0A0P7B8S2</accession>
<evidence type="ECO:0000256" key="1">
    <source>
        <dbReference type="SAM" id="Phobius"/>
    </source>
</evidence>
<name>A0A0P7B8S2_9BACT</name>
<feature type="transmembrane region" description="Helical" evidence="1">
    <location>
        <begin position="50"/>
        <end position="67"/>
    </location>
</feature>
<dbReference type="Proteomes" id="UP000050454">
    <property type="component" value="Unassembled WGS sequence"/>
</dbReference>
<dbReference type="OrthoDB" id="950997at2"/>
<evidence type="ECO:0000313" key="2">
    <source>
        <dbReference type="EMBL" id="KPM46702.1"/>
    </source>
</evidence>
<dbReference type="RefSeq" id="WP_055151433.1">
    <property type="nucleotide sequence ID" value="NZ_JXSZ01000015.1"/>
</dbReference>
<dbReference type="STRING" id="1605367.AFM12_18145"/>
<gene>
    <name evidence="2" type="ORF">AFM12_18145</name>
</gene>
<keyword evidence="3" id="KW-1185">Reference proteome</keyword>
<feature type="transmembrane region" description="Helical" evidence="1">
    <location>
        <begin position="73"/>
        <end position="93"/>
    </location>
</feature>
<evidence type="ECO:0000313" key="3">
    <source>
        <dbReference type="Proteomes" id="UP000050454"/>
    </source>
</evidence>
<organism evidence="2 3">
    <name type="scientific">Jiulongibacter sediminis</name>
    <dbReference type="NCBI Taxonomy" id="1605367"/>
    <lineage>
        <taxon>Bacteria</taxon>
        <taxon>Pseudomonadati</taxon>
        <taxon>Bacteroidota</taxon>
        <taxon>Cytophagia</taxon>
        <taxon>Cytophagales</taxon>
        <taxon>Leadbetterellaceae</taxon>
        <taxon>Jiulongibacter</taxon>
    </lineage>
</organism>
<comment type="caution">
    <text evidence="2">The sequence shown here is derived from an EMBL/GenBank/DDBJ whole genome shotgun (WGS) entry which is preliminary data.</text>
</comment>
<keyword evidence="1" id="KW-0812">Transmembrane</keyword>
<proteinExistence type="predicted"/>
<keyword evidence="1" id="KW-0472">Membrane</keyword>
<protein>
    <submittedName>
        <fullName evidence="2">Uncharacterized protein</fullName>
    </submittedName>
</protein>
<dbReference type="EMBL" id="LGTQ01000015">
    <property type="protein sequence ID" value="KPM46702.1"/>
    <property type="molecule type" value="Genomic_DNA"/>
</dbReference>